<evidence type="ECO:0000313" key="1">
    <source>
        <dbReference type="EMBL" id="MBM9432926.1"/>
    </source>
</evidence>
<evidence type="ECO:0000313" key="2">
    <source>
        <dbReference type="Proteomes" id="UP000705983"/>
    </source>
</evidence>
<comment type="caution">
    <text evidence="1">The sequence shown here is derived from an EMBL/GenBank/DDBJ whole genome shotgun (WGS) entry which is preliminary data.</text>
</comment>
<protein>
    <submittedName>
        <fullName evidence="1">DUF3107 domain-containing protein</fullName>
    </submittedName>
</protein>
<name>A0ABS2THB6_9ACTO</name>
<accession>A0ABS2THB6</accession>
<dbReference type="Proteomes" id="UP000705983">
    <property type="component" value="Unassembled WGS sequence"/>
</dbReference>
<dbReference type="EMBL" id="JAFFJS010000002">
    <property type="protein sequence ID" value="MBM9432926.1"/>
    <property type="molecule type" value="Genomic_DNA"/>
</dbReference>
<proteinExistence type="predicted"/>
<dbReference type="InterPro" id="IPR021456">
    <property type="entry name" value="DUF3107"/>
</dbReference>
<keyword evidence="2" id="KW-1185">Reference proteome</keyword>
<reference evidence="2" key="1">
    <citation type="submission" date="2021-02" db="EMBL/GenBank/DDBJ databases">
        <title>Leucobacter sp. CX169.</title>
        <authorList>
            <person name="Cheng Y."/>
        </authorList>
    </citation>
    <scope>NUCLEOTIDE SEQUENCE [LARGE SCALE GENOMIC DNA]</scope>
    <source>
        <strain evidence="2">JY899</strain>
    </source>
</reference>
<sequence>MELHIGIQNIARELTYDVDKTPDEIEQALASAIADNGIFSVEDTKGRRAFIPVTTLAYVSLGEDEPRRVGFGHA</sequence>
<dbReference type="Pfam" id="PF11305">
    <property type="entry name" value="DUF3107"/>
    <property type="match status" value="1"/>
</dbReference>
<dbReference type="RefSeq" id="WP_182170163.1">
    <property type="nucleotide sequence ID" value="NZ_CP059676.1"/>
</dbReference>
<gene>
    <name evidence="1" type="ORF">JVW63_04335</name>
</gene>
<organism evidence="1 2">
    <name type="scientific">Flaviflexus equikiangi</name>
    <dbReference type="NCBI Taxonomy" id="2758573"/>
    <lineage>
        <taxon>Bacteria</taxon>
        <taxon>Bacillati</taxon>
        <taxon>Actinomycetota</taxon>
        <taxon>Actinomycetes</taxon>
        <taxon>Actinomycetales</taxon>
        <taxon>Actinomycetaceae</taxon>
        <taxon>Flaviflexus</taxon>
    </lineage>
</organism>